<dbReference type="PANTHER" id="PTHR22443">
    <property type="entry name" value="NON-SPECIFIC LETHAL 1, ISOFORM M"/>
    <property type="match status" value="1"/>
</dbReference>
<dbReference type="PANTHER" id="PTHR22443:SF16">
    <property type="entry name" value="KAT8 REGULATORY NSL COMPLEX SUBUNIT 1-LIKE PROTEIN"/>
    <property type="match status" value="1"/>
</dbReference>
<evidence type="ECO:0000313" key="3">
    <source>
        <dbReference type="Proteomes" id="UP000826234"/>
    </source>
</evidence>
<dbReference type="EMBL" id="JAIPUX010003289">
    <property type="protein sequence ID" value="KAH0621701.1"/>
    <property type="molecule type" value="Genomic_DNA"/>
</dbReference>
<feature type="region of interest" description="Disordered" evidence="1">
    <location>
        <begin position="133"/>
        <end position="172"/>
    </location>
</feature>
<organism evidence="2 3">
    <name type="scientific">Phrynosoma platyrhinos</name>
    <name type="common">Desert horned lizard</name>
    <dbReference type="NCBI Taxonomy" id="52577"/>
    <lineage>
        <taxon>Eukaryota</taxon>
        <taxon>Metazoa</taxon>
        <taxon>Chordata</taxon>
        <taxon>Craniata</taxon>
        <taxon>Vertebrata</taxon>
        <taxon>Euteleostomi</taxon>
        <taxon>Lepidosauria</taxon>
        <taxon>Squamata</taxon>
        <taxon>Bifurcata</taxon>
        <taxon>Unidentata</taxon>
        <taxon>Episquamata</taxon>
        <taxon>Toxicofera</taxon>
        <taxon>Iguania</taxon>
        <taxon>Phrynosomatidae</taxon>
        <taxon>Phrynosomatinae</taxon>
        <taxon>Phrynosoma</taxon>
    </lineage>
</organism>
<feature type="region of interest" description="Disordered" evidence="1">
    <location>
        <begin position="337"/>
        <end position="358"/>
    </location>
</feature>
<evidence type="ECO:0000313" key="2">
    <source>
        <dbReference type="EMBL" id="KAH0621701.1"/>
    </source>
</evidence>
<accession>A0ABQ7SWA2</accession>
<name>A0ABQ7SWA2_PHRPL</name>
<protein>
    <submittedName>
        <fullName evidence="2">Uncharacterized protein</fullName>
    </submittedName>
</protein>
<evidence type="ECO:0000256" key="1">
    <source>
        <dbReference type="SAM" id="MobiDB-lite"/>
    </source>
</evidence>
<dbReference type="Proteomes" id="UP000826234">
    <property type="component" value="Unassembled WGS sequence"/>
</dbReference>
<proteinExistence type="predicted"/>
<reference evidence="2 3" key="1">
    <citation type="journal article" date="2022" name="Gigascience">
        <title>A chromosome-level genome assembly and annotation of the desert horned lizard, Phrynosoma platyrhinos, provides insight into chromosomal rearrangements among reptiles.</title>
        <authorList>
            <person name="Koochekian N."/>
            <person name="Ascanio A."/>
            <person name="Farleigh K."/>
            <person name="Card D.C."/>
            <person name="Schield D.R."/>
            <person name="Castoe T.A."/>
            <person name="Jezkova T."/>
        </authorList>
    </citation>
    <scope>NUCLEOTIDE SEQUENCE [LARGE SCALE GENOMIC DNA]</scope>
    <source>
        <strain evidence="2">NK-2021</strain>
    </source>
</reference>
<comment type="caution">
    <text evidence="2">The sequence shown here is derived from an EMBL/GenBank/DDBJ whole genome shotgun (WGS) entry which is preliminary data.</text>
</comment>
<dbReference type="InterPro" id="IPR026180">
    <property type="entry name" value="NSL1"/>
</dbReference>
<keyword evidence="3" id="KW-1185">Reference proteome</keyword>
<gene>
    <name evidence="2" type="ORF">JD844_023278</name>
</gene>
<sequence>MTPALQEKAMKSHGIYLSPSLSSRAMEATETLGMGTARPVKEVKDGSIAKITCSVLGLPTLQANHNTDCFNLKYFDSQSSKDYPLLMSPSSPFSVNNRNCTPWNSEEHNCSKMRNTLGDSMNKNFSQVINSESGEQVRGETLSGAAENVPDTGRLLDSHSTESSNEEENQLPNCKLNQKNGFLGKALFVNSETKQGDLFHQAHHGTLEATMNCSPNSKEQELNFRLLQCVNKQQILLNRAKRTQKHLQIILAKHVVKHCDQQMKCFVRHQLQRMKTFHDPNNLLGSNNNRCTAIKTENLNPDTNVIKDTQYDTGEIKVFAHSTVGVLSQIEESLDSEATCSSSSEDDDDQVSRRVMAL</sequence>